<feature type="domain" description="Integrase catalytic" evidence="3">
    <location>
        <begin position="1171"/>
        <end position="1337"/>
    </location>
</feature>
<proteinExistence type="predicted"/>
<dbReference type="GO" id="GO:0004523">
    <property type="term" value="F:RNA-DNA hybrid ribonuclease activity"/>
    <property type="evidence" value="ECO:0007669"/>
    <property type="project" value="InterPro"/>
</dbReference>
<dbReference type="PANTHER" id="PTHR48475:SF2">
    <property type="entry name" value="RIBONUCLEASE H"/>
    <property type="match status" value="1"/>
</dbReference>
<dbReference type="EMBL" id="OOIL02000923">
    <property type="protein sequence ID" value="VFQ70677.1"/>
    <property type="molecule type" value="Genomic_DNA"/>
</dbReference>
<feature type="compositionally biased region" description="Basic residues" evidence="1">
    <location>
        <begin position="86"/>
        <end position="99"/>
    </location>
</feature>
<dbReference type="InterPro" id="IPR005162">
    <property type="entry name" value="Retrotrans_gag_dom"/>
</dbReference>
<feature type="compositionally biased region" description="Basic and acidic residues" evidence="1">
    <location>
        <begin position="443"/>
        <end position="452"/>
    </location>
</feature>
<feature type="region of interest" description="Disordered" evidence="1">
    <location>
        <begin position="1"/>
        <end position="33"/>
    </location>
</feature>
<organism evidence="4 5">
    <name type="scientific">Cuscuta campestris</name>
    <dbReference type="NCBI Taxonomy" id="132261"/>
    <lineage>
        <taxon>Eukaryota</taxon>
        <taxon>Viridiplantae</taxon>
        <taxon>Streptophyta</taxon>
        <taxon>Embryophyta</taxon>
        <taxon>Tracheophyta</taxon>
        <taxon>Spermatophyta</taxon>
        <taxon>Magnoliopsida</taxon>
        <taxon>eudicotyledons</taxon>
        <taxon>Gunneridae</taxon>
        <taxon>Pentapetalae</taxon>
        <taxon>asterids</taxon>
        <taxon>lamiids</taxon>
        <taxon>Solanales</taxon>
        <taxon>Convolvulaceae</taxon>
        <taxon>Cuscuteae</taxon>
        <taxon>Cuscuta</taxon>
        <taxon>Cuscuta subgen. Grammica</taxon>
        <taxon>Cuscuta sect. Cleistogrammica</taxon>
    </lineage>
</organism>
<dbReference type="PROSITE" id="PS50879">
    <property type="entry name" value="RNASE_H_1"/>
    <property type="match status" value="1"/>
</dbReference>
<dbReference type="PANTHER" id="PTHR48475">
    <property type="entry name" value="RIBONUCLEASE H"/>
    <property type="match status" value="1"/>
</dbReference>
<accession>A0A484L2Y1</accession>
<feature type="compositionally biased region" description="Acidic residues" evidence="1">
    <location>
        <begin position="107"/>
        <end position="120"/>
    </location>
</feature>
<dbReference type="InterPro" id="IPR002156">
    <property type="entry name" value="RNaseH_domain"/>
</dbReference>
<feature type="domain" description="RNase H type-1" evidence="2">
    <location>
        <begin position="922"/>
        <end position="1051"/>
    </location>
</feature>
<dbReference type="Gene3D" id="2.40.70.10">
    <property type="entry name" value="Acid Proteases"/>
    <property type="match status" value="1"/>
</dbReference>
<dbReference type="InterPro" id="IPR036397">
    <property type="entry name" value="RNaseH_sf"/>
</dbReference>
<evidence type="ECO:0000313" key="5">
    <source>
        <dbReference type="Proteomes" id="UP000595140"/>
    </source>
</evidence>
<dbReference type="Gene3D" id="3.30.420.10">
    <property type="entry name" value="Ribonuclease H-like superfamily/Ribonuclease H"/>
    <property type="match status" value="2"/>
</dbReference>
<feature type="compositionally biased region" description="Basic and acidic residues" evidence="1">
    <location>
        <begin position="131"/>
        <end position="169"/>
    </location>
</feature>
<evidence type="ECO:0000259" key="3">
    <source>
        <dbReference type="PROSITE" id="PS50994"/>
    </source>
</evidence>
<feature type="compositionally biased region" description="Basic and acidic residues" evidence="1">
    <location>
        <begin position="176"/>
        <end position="191"/>
    </location>
</feature>
<dbReference type="PROSITE" id="PS50994">
    <property type="entry name" value="INTEGRASE"/>
    <property type="match status" value="1"/>
</dbReference>
<evidence type="ECO:0000256" key="1">
    <source>
        <dbReference type="SAM" id="MobiDB-lite"/>
    </source>
</evidence>
<dbReference type="Pfam" id="PF00665">
    <property type="entry name" value="rve"/>
    <property type="match status" value="1"/>
</dbReference>
<dbReference type="Pfam" id="PF03732">
    <property type="entry name" value="Retrotrans_gag"/>
    <property type="match status" value="1"/>
</dbReference>
<dbReference type="CDD" id="cd09279">
    <property type="entry name" value="RNase_HI_like"/>
    <property type="match status" value="1"/>
</dbReference>
<dbReference type="GO" id="GO:0015074">
    <property type="term" value="P:DNA integration"/>
    <property type="evidence" value="ECO:0007669"/>
    <property type="project" value="InterPro"/>
</dbReference>
<sequence>MVQTRSNVPTTSHVGGEENVPGSGNGTGGIDSTPDAVQALFGLGVTTEQLQAAVAPLSAMGGNMPGAGAGKAPPGPHTEHAATSQHKGKKTRRSRRRPCKAPAIEEVIVEDVPEGEEDESSEGRVSAFRRLGGEETRVSAFDRLDRGPDGRMGDLRRQITEGRRRHAEESATLDARSARPERSRERRDERTQRRHSPTRTEKTRVSDQGVSRLAREIAELKRRVETRAPYSQPVLRTVTPFTPRVMSVPLPANFRPWQIKAYNGTTDPQDHLSKFYASMEAAAAPDEVKCRCFLATLEGSACDRFNRLPKGTIDDWDTLAEKFLTHFAANRRQRLPYSHLLNICIRKGEKVRDFIVRWEREARDVHGADDQALVAMFQAALPRGEVRKELRKNPPPTYQETLARAKFLASEEFDDVPDSEAAPAKASSSGLGRDREEEEEEERLYRGPEDALGRSILRGRPSGDGSRACPLPAPSRRGLRGGQRSQRLIARGPSPRDDAAAPSRGLPEGRTWRKPTEPVAVATQARNPEKRHIGRECDDLDEDKAQGYPVGFIHGGNIGGDSVAQRKRWKHMAFVAKVHQAPVPKLGRREQIQFTKKDLPNTPSPHRDALVVKMEINNAIVHRTLVDTGSSVNIMYGKTFQDLGLDHKDLKPVRTPLSGFTGDSIEAEGVITVPVIVGDGAHKARLKMEFMVVSINCAHNMILGRPGLEDLECVISPYYLCMKFPTPSGIGVARGDQKLARSCYVRITKKLPRDEALVVNAQEEMRKMEARPKAEPAEEVEEVPLDPRAPERRVKIGASLTGSQRKRLVDVLAAYRVIFAWGPGDMPGVDPKIICHRLAVNSESRPRLTPYFQAHPVQVLSQQPIGALLRSPNAPSRMSKWAVFLGAFQIEFKPRPAIKGQALADFVVECTAREEQSPALETDDWWTVFTDGSSAAKNSGGGVVVIVPEGFRAYYSIRFGFKASNNEAEYEALLCGLRLAAGMSATKLRIKCDLKLVVGHVSGEFEAKDERMKKYRDTALELLKSFTAYSVEQIPRAENTEADILSKLSSDTPEHIRRMANVEELSEPSIHAFPVAMICDRPRDWTDDIVAFLKDGVLPDDAVKAKLVRTRAPGYTLEGGKLYKRAYNGTLLRCLRPTKAKQVMEEVHAGICSAHQGAFAKSSRRYQGGLQQTIPPSAQLFRSHDGGVDLMGALPKGTGSVRYVIVAIDYFTNWVEAAPLASITGAQCQKFLAKQVICRFGVPEHIITDNGTQFESKPFNAFLESWGIKHSYASVGYPQTNGQVENANRTIIDGLKRKLEACGGEWAEELPYILWTYRTTPRRATGETPFALCYGFEARAPAEISITTHREELFDPERNEEALAAEIHLVHERREAAFIRAENYRRKVKSYHDGRVHARGFTEGDWVLRKRSVSRPLEGGKFAKNYKGPYIIKEVVGPSTFRLQTPSGGDVPRTWNAENLIKFYQ</sequence>
<dbReference type="Pfam" id="PF13456">
    <property type="entry name" value="RVT_3"/>
    <property type="match status" value="1"/>
</dbReference>
<dbReference type="SUPFAM" id="SSF53098">
    <property type="entry name" value="Ribonuclease H-like"/>
    <property type="match status" value="2"/>
</dbReference>
<gene>
    <name evidence="4" type="ORF">CCAM_LOCUS12453</name>
</gene>
<dbReference type="Proteomes" id="UP000595140">
    <property type="component" value="Unassembled WGS sequence"/>
</dbReference>
<name>A0A484L2Y1_9ASTE</name>
<keyword evidence="5" id="KW-1185">Reference proteome</keyword>
<evidence type="ECO:0000259" key="2">
    <source>
        <dbReference type="PROSITE" id="PS50879"/>
    </source>
</evidence>
<protein>
    <submittedName>
        <fullName evidence="4">Uncharacterized protein</fullName>
    </submittedName>
</protein>
<evidence type="ECO:0000313" key="4">
    <source>
        <dbReference type="EMBL" id="VFQ70677.1"/>
    </source>
</evidence>
<feature type="region of interest" description="Disordered" evidence="1">
    <location>
        <begin position="64"/>
        <end position="210"/>
    </location>
</feature>
<dbReference type="SUPFAM" id="SSF50630">
    <property type="entry name" value="Acid proteases"/>
    <property type="match status" value="1"/>
</dbReference>
<dbReference type="InterPro" id="IPR001584">
    <property type="entry name" value="Integrase_cat-core"/>
</dbReference>
<dbReference type="GO" id="GO:0003676">
    <property type="term" value="F:nucleic acid binding"/>
    <property type="evidence" value="ECO:0007669"/>
    <property type="project" value="InterPro"/>
</dbReference>
<feature type="compositionally biased region" description="Basic and acidic residues" evidence="1">
    <location>
        <begin position="527"/>
        <end position="537"/>
    </location>
</feature>
<reference evidence="4 5" key="1">
    <citation type="submission" date="2018-04" db="EMBL/GenBank/DDBJ databases">
        <authorList>
            <person name="Vogel A."/>
        </authorList>
    </citation>
    <scope>NUCLEOTIDE SEQUENCE [LARGE SCALE GENOMIC DNA]</scope>
</reference>
<dbReference type="InterPro" id="IPR021109">
    <property type="entry name" value="Peptidase_aspartic_dom_sf"/>
</dbReference>
<dbReference type="CDD" id="cd00303">
    <property type="entry name" value="retropepsin_like"/>
    <property type="match status" value="1"/>
</dbReference>
<dbReference type="InterPro" id="IPR012337">
    <property type="entry name" value="RNaseH-like_sf"/>
</dbReference>
<feature type="compositionally biased region" description="Polar residues" evidence="1">
    <location>
        <begin position="1"/>
        <end position="13"/>
    </location>
</feature>
<feature type="region of interest" description="Disordered" evidence="1">
    <location>
        <begin position="413"/>
        <end position="537"/>
    </location>
</feature>
<dbReference type="OrthoDB" id="413122at2759"/>